<comment type="subcellular location">
    <subcellularLocation>
        <location evidence="1">Nucleus</location>
    </subcellularLocation>
</comment>
<organism evidence="5 6">
    <name type="scientific">Sistotremastrum suecicum HHB10207 ss-3</name>
    <dbReference type="NCBI Taxonomy" id="1314776"/>
    <lineage>
        <taxon>Eukaryota</taxon>
        <taxon>Fungi</taxon>
        <taxon>Dikarya</taxon>
        <taxon>Basidiomycota</taxon>
        <taxon>Agaricomycotina</taxon>
        <taxon>Agaricomycetes</taxon>
        <taxon>Sistotremastrales</taxon>
        <taxon>Sistotremastraceae</taxon>
        <taxon>Sistotremastrum</taxon>
    </lineage>
</organism>
<dbReference type="Proteomes" id="UP000076798">
    <property type="component" value="Unassembled WGS sequence"/>
</dbReference>
<name>A0A165XB60_9AGAM</name>
<dbReference type="InterPro" id="IPR013970">
    <property type="entry name" value="Rfa2"/>
</dbReference>
<keyword evidence="3" id="KW-0539">Nucleus</keyword>
<evidence type="ECO:0008006" key="7">
    <source>
        <dbReference type="Google" id="ProtNLM"/>
    </source>
</evidence>
<evidence type="ECO:0000256" key="2">
    <source>
        <dbReference type="ARBA" id="ARBA00009761"/>
    </source>
</evidence>
<dbReference type="GO" id="GO:0031981">
    <property type="term" value="C:nuclear lumen"/>
    <property type="evidence" value="ECO:0007669"/>
    <property type="project" value="UniProtKB-ARBA"/>
</dbReference>
<keyword evidence="6" id="KW-1185">Reference proteome</keyword>
<reference evidence="5 6" key="1">
    <citation type="journal article" date="2016" name="Mol. Biol. Evol.">
        <title>Comparative Genomics of Early-Diverging Mushroom-Forming Fungi Provides Insights into the Origins of Lignocellulose Decay Capabilities.</title>
        <authorList>
            <person name="Nagy L.G."/>
            <person name="Riley R."/>
            <person name="Tritt A."/>
            <person name="Adam C."/>
            <person name="Daum C."/>
            <person name="Floudas D."/>
            <person name="Sun H."/>
            <person name="Yadav J.S."/>
            <person name="Pangilinan J."/>
            <person name="Larsson K.H."/>
            <person name="Matsuura K."/>
            <person name="Barry K."/>
            <person name="Labutti K."/>
            <person name="Kuo R."/>
            <person name="Ohm R.A."/>
            <person name="Bhattacharya S.S."/>
            <person name="Shirouzu T."/>
            <person name="Yoshinaga Y."/>
            <person name="Martin F.M."/>
            <person name="Grigoriev I.V."/>
            <person name="Hibbett D.S."/>
        </authorList>
    </citation>
    <scope>NUCLEOTIDE SEQUENCE [LARGE SCALE GENOMIC DNA]</scope>
    <source>
        <strain evidence="5 6">HHB10207 ss-3</strain>
    </source>
</reference>
<dbReference type="Pfam" id="PF08661">
    <property type="entry name" value="Rep_fac-A_3"/>
    <property type="match status" value="1"/>
</dbReference>
<evidence type="ECO:0000256" key="3">
    <source>
        <dbReference type="ARBA" id="ARBA00023242"/>
    </source>
</evidence>
<dbReference type="InterPro" id="IPR012340">
    <property type="entry name" value="NA-bd_OB-fold"/>
</dbReference>
<dbReference type="OrthoDB" id="188186at2759"/>
<accession>A0A165XB60</accession>
<dbReference type="GO" id="GO:0006310">
    <property type="term" value="P:DNA recombination"/>
    <property type="evidence" value="ECO:0007669"/>
    <property type="project" value="InterPro"/>
</dbReference>
<evidence type="ECO:0000313" key="5">
    <source>
        <dbReference type="EMBL" id="KZT32018.1"/>
    </source>
</evidence>
<dbReference type="EMBL" id="KV428404">
    <property type="protein sequence ID" value="KZT32018.1"/>
    <property type="molecule type" value="Genomic_DNA"/>
</dbReference>
<feature type="region of interest" description="Disordered" evidence="4">
    <location>
        <begin position="169"/>
        <end position="191"/>
    </location>
</feature>
<comment type="similarity">
    <text evidence="2">Belongs to the replication factor A protein 3 family.</text>
</comment>
<feature type="non-terminal residue" evidence="5">
    <location>
        <position position="354"/>
    </location>
</feature>
<dbReference type="GO" id="GO:0003677">
    <property type="term" value="F:DNA binding"/>
    <property type="evidence" value="ECO:0007669"/>
    <property type="project" value="InterPro"/>
</dbReference>
<dbReference type="GO" id="GO:0006260">
    <property type="term" value="P:DNA replication"/>
    <property type="evidence" value="ECO:0007669"/>
    <property type="project" value="InterPro"/>
</dbReference>
<evidence type="ECO:0000313" key="6">
    <source>
        <dbReference type="Proteomes" id="UP000076798"/>
    </source>
</evidence>
<evidence type="ECO:0000256" key="4">
    <source>
        <dbReference type="SAM" id="MobiDB-lite"/>
    </source>
</evidence>
<sequence>MSRMRRQDIMTHITGARGGLISMQHVEKLTIGSRLAKVKDSMRHKLYTPSSPLGFRYRESLKPVPWTRDRGGHRNTMKERLGRSPPETRRLTGQENQRFGRERKKRPPKGPEIFVQGEGELTEVDSLILGEPKHGEDVCGITGKSYSDEIGHGRGEGNTRVERAANLDSFGGVGGEQKAVGKTKPPDNSGQPPAYIGWPLMSPRNVQGDGAMNASLDRGASDSIGRWIFADAADGWMTSSTSPSQTHRQSHIPMSTILDDSQDARIVGEMMPSYIGKRVRVVGEILSVVANGKESAIIRGADGIEIEILLGEEMYVNERIVEVVGMVQTATSLKLSKYKCMGDDLDLLIVVDKT</sequence>
<feature type="region of interest" description="Disordered" evidence="4">
    <location>
        <begin position="66"/>
        <end position="113"/>
    </location>
</feature>
<proteinExistence type="inferred from homology"/>
<dbReference type="SUPFAM" id="SSF50249">
    <property type="entry name" value="Nucleic acid-binding proteins"/>
    <property type="match status" value="1"/>
</dbReference>
<evidence type="ECO:0000256" key="1">
    <source>
        <dbReference type="ARBA" id="ARBA00004123"/>
    </source>
</evidence>
<protein>
    <recommendedName>
        <fullName evidence="7">Replication factor A protein 3</fullName>
    </recommendedName>
</protein>
<dbReference type="AlphaFoldDB" id="A0A165XB60"/>
<dbReference type="GO" id="GO:0006281">
    <property type="term" value="P:DNA repair"/>
    <property type="evidence" value="ECO:0007669"/>
    <property type="project" value="InterPro"/>
</dbReference>
<dbReference type="Gene3D" id="2.40.50.140">
    <property type="entry name" value="Nucleic acid-binding proteins"/>
    <property type="match status" value="1"/>
</dbReference>
<feature type="compositionally biased region" description="Basic and acidic residues" evidence="4">
    <location>
        <begin position="66"/>
        <end position="92"/>
    </location>
</feature>
<gene>
    <name evidence="5" type="ORF">SISSUDRAFT_1038028</name>
</gene>